<dbReference type="Gene3D" id="3.10.450.50">
    <property type="match status" value="1"/>
</dbReference>
<dbReference type="eggNOG" id="COG4319">
    <property type="taxonomic scope" value="Bacteria"/>
</dbReference>
<accession>A0A089NST5</accession>
<dbReference type="AlphaFoldDB" id="A0A089NST5"/>
<dbReference type="InterPro" id="IPR032710">
    <property type="entry name" value="NTF2-like_dom_sf"/>
</dbReference>
<sequence>MSDQTREPARAPEDLAVLFNQRANAGDVEGLVALYEPEAVLAAGRVVATGHAEIRSFYADLLARKSDFPAPETLPPLRNGPLALTFARLPNGALSVEAAREQADGTWLWAIDQLKIAPPKS</sequence>
<protein>
    <submittedName>
        <fullName evidence="1">Protein of unassigned function</fullName>
    </submittedName>
</protein>
<organism evidence="1 2">
    <name type="scientific">Methylobacterium oryzae CBMB20</name>
    <dbReference type="NCBI Taxonomy" id="693986"/>
    <lineage>
        <taxon>Bacteria</taxon>
        <taxon>Pseudomonadati</taxon>
        <taxon>Pseudomonadota</taxon>
        <taxon>Alphaproteobacteria</taxon>
        <taxon>Hyphomicrobiales</taxon>
        <taxon>Methylobacteriaceae</taxon>
        <taxon>Methylobacterium</taxon>
    </lineage>
</organism>
<dbReference type="STRING" id="693986.MOC_2702"/>
<dbReference type="SUPFAM" id="SSF54427">
    <property type="entry name" value="NTF2-like"/>
    <property type="match status" value="1"/>
</dbReference>
<name>A0A089NST5_9HYPH</name>
<evidence type="ECO:0000313" key="1">
    <source>
        <dbReference type="EMBL" id="AIQ90457.1"/>
    </source>
</evidence>
<dbReference type="Proteomes" id="UP000029492">
    <property type="component" value="Chromosome"/>
</dbReference>
<gene>
    <name evidence="1" type="ORF">MOC_2702</name>
</gene>
<reference evidence="1 2" key="1">
    <citation type="journal article" date="2014" name="PLoS ONE">
        <title>Genome Information of Methylobacterium oryzae, a Plant-Probiotic Methylotroph in the Phyllosphere.</title>
        <authorList>
            <person name="Kwak M.J."/>
            <person name="Jeong H."/>
            <person name="Madhaiyan M."/>
            <person name="Lee Y."/>
            <person name="Sa T.M."/>
            <person name="Oh T.K."/>
            <person name="Kim J.F."/>
        </authorList>
    </citation>
    <scope>NUCLEOTIDE SEQUENCE [LARGE SCALE GENOMIC DNA]</scope>
    <source>
        <strain evidence="1 2">CBMB20</strain>
    </source>
</reference>
<proteinExistence type="predicted"/>
<dbReference type="HOGENOM" id="CLU_137417_2_0_5"/>
<evidence type="ECO:0000313" key="2">
    <source>
        <dbReference type="Proteomes" id="UP000029492"/>
    </source>
</evidence>
<dbReference type="EMBL" id="CP003811">
    <property type="protein sequence ID" value="AIQ90457.1"/>
    <property type="molecule type" value="Genomic_DNA"/>
</dbReference>
<keyword evidence="2" id="KW-1185">Reference proteome</keyword>
<dbReference type="RefSeq" id="WP_043757512.1">
    <property type="nucleotide sequence ID" value="NZ_CP003811.1"/>
</dbReference>
<dbReference type="KEGG" id="mor:MOC_2702"/>